<sequence>MESLKCVVVGDGAVGKTTLLITYTTNSFPSEFIPTVFDNWSANLMVEGKPISLGLWDTAGQDDYDRLRPLSYPQTDIFLVCFSLISPDSFENVRAKWIPEIQYHCPKTPFILVGTKSDLRENADILHRLHERGQTPITTDQGERLAKEIKAFEYLECSSLTQQGVTRVFNDAVIAVFRSRKPKLNLKQKLFKKILVPKQKPPKLAPQPPQPILQNVDSTFHKEISKLFNNPTYADVEMIVPYQDDSSNLTERTIWCHSSILSCRCPIFNEIFQKIDDPNFNSNFSQYRISLISKKVEKQNNREKDANQQHVLSEKKVNETKSKRTEKKESNIQIPETDLFSRKYQFNVDIPFPIFSGFIEFLYSGKVPEFVLLVDQSEPQKKQTAEFYSISELYGMEELISVLQMIVSEKRKEQEEEINTSLENLQNCLQNDIGKLLTDFTQFGDFLIVVNQSKSETFSIVAHKAIINQRSPYFASIAETKMKEARENKVVFEDMSYSSFYHFMNFLYCDHAEILNEENNNNNNNNNKKQFEKNREVVELLVIADYFQQDRLKTLCEQYLIDHIQSEIIIDILKIAGCFNARNLYEFCIWKMGVNYFTFSKKRNFKKRLSKQEKKEIQKLQWPSKEYVEFNNRLDVILAKKLNLIEEREDEDEILK</sequence>
<dbReference type="PANTHER" id="PTHR24072">
    <property type="entry name" value="RHO FAMILY GTPASE"/>
    <property type="match status" value="1"/>
</dbReference>
<dbReference type="Gene3D" id="3.30.710.10">
    <property type="entry name" value="Potassium Channel Kv1.1, Chain A"/>
    <property type="match status" value="2"/>
</dbReference>
<dbReference type="InterPro" id="IPR000210">
    <property type="entry name" value="BTB/POZ_dom"/>
</dbReference>
<dbReference type="PROSITE" id="PS51421">
    <property type="entry name" value="RAS"/>
    <property type="match status" value="1"/>
</dbReference>
<dbReference type="PROSITE" id="PS51419">
    <property type="entry name" value="RAB"/>
    <property type="match status" value="1"/>
</dbReference>
<dbReference type="Pfam" id="PF00651">
    <property type="entry name" value="BTB"/>
    <property type="match status" value="1"/>
</dbReference>
<dbReference type="SUPFAM" id="SSF52540">
    <property type="entry name" value="P-loop containing nucleoside triphosphate hydrolases"/>
    <property type="match status" value="1"/>
</dbReference>
<dbReference type="GO" id="GO:0005525">
    <property type="term" value="F:GTP binding"/>
    <property type="evidence" value="ECO:0007669"/>
    <property type="project" value="UniProtKB-KW"/>
</dbReference>
<reference evidence="5" key="1">
    <citation type="submission" date="2022-10" db="EMBL/GenBank/DDBJ databases">
        <title>Novel sulphate-reducing endosymbionts in the free-living metamonad Anaeramoeba.</title>
        <authorList>
            <person name="Jerlstrom-Hultqvist J."/>
            <person name="Cepicka I."/>
            <person name="Gallot-Lavallee L."/>
            <person name="Salas-Leiva D."/>
            <person name="Curtis B.A."/>
            <person name="Zahonova K."/>
            <person name="Pipaliya S."/>
            <person name="Dacks J."/>
            <person name="Roger A.J."/>
        </authorList>
    </citation>
    <scope>NUCLEOTIDE SEQUENCE</scope>
    <source>
        <strain evidence="5">BMAN</strain>
    </source>
</reference>
<evidence type="ECO:0000313" key="6">
    <source>
        <dbReference type="Proteomes" id="UP001149090"/>
    </source>
</evidence>
<dbReference type="GO" id="GO:0003924">
    <property type="term" value="F:GTPase activity"/>
    <property type="evidence" value="ECO:0007669"/>
    <property type="project" value="InterPro"/>
</dbReference>
<evidence type="ECO:0000259" key="4">
    <source>
        <dbReference type="PROSITE" id="PS50097"/>
    </source>
</evidence>
<dbReference type="InterPro" id="IPR027417">
    <property type="entry name" value="P-loop_NTPase"/>
</dbReference>
<name>A0A9Q0LPD5_ANAIG</name>
<dbReference type="InterPro" id="IPR011333">
    <property type="entry name" value="SKP1/BTB/POZ_sf"/>
</dbReference>
<dbReference type="SMART" id="SM00175">
    <property type="entry name" value="RAB"/>
    <property type="match status" value="1"/>
</dbReference>
<dbReference type="Pfam" id="PF00071">
    <property type="entry name" value="Ras"/>
    <property type="match status" value="1"/>
</dbReference>
<dbReference type="SUPFAM" id="SSF54695">
    <property type="entry name" value="POZ domain"/>
    <property type="match status" value="2"/>
</dbReference>
<dbReference type="SMART" id="SM00225">
    <property type="entry name" value="BTB"/>
    <property type="match status" value="2"/>
</dbReference>
<dbReference type="GO" id="GO:0007264">
    <property type="term" value="P:small GTPase-mediated signal transduction"/>
    <property type="evidence" value="ECO:0007669"/>
    <property type="project" value="InterPro"/>
</dbReference>
<organism evidence="5 6">
    <name type="scientific">Anaeramoeba ignava</name>
    <name type="common">Anaerobic marine amoeba</name>
    <dbReference type="NCBI Taxonomy" id="1746090"/>
    <lineage>
        <taxon>Eukaryota</taxon>
        <taxon>Metamonada</taxon>
        <taxon>Anaeramoebidae</taxon>
        <taxon>Anaeramoeba</taxon>
    </lineage>
</organism>
<keyword evidence="2" id="KW-0342">GTP-binding</keyword>
<dbReference type="PRINTS" id="PR00449">
    <property type="entry name" value="RASTRNSFRMNG"/>
</dbReference>
<protein>
    <recommendedName>
        <fullName evidence="4">BTB domain-containing protein</fullName>
    </recommendedName>
</protein>
<dbReference type="AlphaFoldDB" id="A0A9Q0LPD5"/>
<feature type="region of interest" description="Disordered" evidence="3">
    <location>
        <begin position="298"/>
        <end position="330"/>
    </location>
</feature>
<dbReference type="PROSITE" id="PS50097">
    <property type="entry name" value="BTB"/>
    <property type="match status" value="1"/>
</dbReference>
<dbReference type="PROSITE" id="PS51420">
    <property type="entry name" value="RHO"/>
    <property type="match status" value="1"/>
</dbReference>
<evidence type="ECO:0000256" key="2">
    <source>
        <dbReference type="ARBA" id="ARBA00023134"/>
    </source>
</evidence>
<dbReference type="SMART" id="SM00173">
    <property type="entry name" value="RAS"/>
    <property type="match status" value="1"/>
</dbReference>
<keyword evidence="6" id="KW-1185">Reference proteome</keyword>
<dbReference type="SMART" id="SM00174">
    <property type="entry name" value="RHO"/>
    <property type="match status" value="1"/>
</dbReference>
<proteinExistence type="predicted"/>
<evidence type="ECO:0000256" key="1">
    <source>
        <dbReference type="ARBA" id="ARBA00022741"/>
    </source>
</evidence>
<dbReference type="InterPro" id="IPR001806">
    <property type="entry name" value="Small_GTPase"/>
</dbReference>
<evidence type="ECO:0000313" key="5">
    <source>
        <dbReference type="EMBL" id="KAJ5076225.1"/>
    </source>
</evidence>
<gene>
    <name evidence="5" type="ORF">M0811_06504</name>
</gene>
<dbReference type="EMBL" id="JAPDFW010000062">
    <property type="protein sequence ID" value="KAJ5076225.1"/>
    <property type="molecule type" value="Genomic_DNA"/>
</dbReference>
<dbReference type="InterPro" id="IPR005225">
    <property type="entry name" value="Small_GTP-bd"/>
</dbReference>
<dbReference type="FunFam" id="3.40.50.300:FF:000118">
    <property type="entry name" value="Rho-related GTP-binding protein RhoG"/>
    <property type="match status" value="1"/>
</dbReference>
<dbReference type="InterPro" id="IPR003578">
    <property type="entry name" value="Small_GTPase_Rho"/>
</dbReference>
<accession>A0A9Q0LPD5</accession>
<dbReference type="Gene3D" id="3.40.50.300">
    <property type="entry name" value="P-loop containing nucleotide triphosphate hydrolases"/>
    <property type="match status" value="1"/>
</dbReference>
<dbReference type="OrthoDB" id="8830751at2759"/>
<dbReference type="CDD" id="cd00157">
    <property type="entry name" value="Rho"/>
    <property type="match status" value="1"/>
</dbReference>
<feature type="domain" description="BTB" evidence="4">
    <location>
        <begin position="444"/>
        <end position="516"/>
    </location>
</feature>
<keyword evidence="1" id="KW-0547">Nucleotide-binding</keyword>
<evidence type="ECO:0000256" key="3">
    <source>
        <dbReference type="SAM" id="MobiDB-lite"/>
    </source>
</evidence>
<dbReference type="NCBIfam" id="TIGR00231">
    <property type="entry name" value="small_GTP"/>
    <property type="match status" value="1"/>
</dbReference>
<dbReference type="Proteomes" id="UP001149090">
    <property type="component" value="Unassembled WGS sequence"/>
</dbReference>
<comment type="caution">
    <text evidence="5">The sequence shown here is derived from an EMBL/GenBank/DDBJ whole genome shotgun (WGS) entry which is preliminary data.</text>
</comment>